<dbReference type="PANTHER" id="PTHR46481">
    <property type="entry name" value="ZINC FINGER BED DOMAIN-CONTAINING PROTEIN 4"/>
    <property type="match status" value="1"/>
</dbReference>
<accession>A0A7G2FDT0</accession>
<keyword evidence="3" id="KW-0863">Zinc-finger</keyword>
<evidence type="ECO:0000256" key="2">
    <source>
        <dbReference type="ARBA" id="ARBA00022723"/>
    </source>
</evidence>
<sequence>MDPLDSVDAEYLRSLDVESRRVIELEQARYEQQQANDEAGGSKKLKRKLRDETGTPMTQKKKVCEPEASKTQKRGKGDEASASKTERRKKSEAEASKKPKKVFEISDEDEDDDDEEDDDGDNGADDVDDDEDNGKSSKPKKRRQYSKVWNDFIVIKKVNHLGKSEERAMCKHCKSDYAYNAHKNEAKLQARKIDQSVFRELVAKTIIQHDLPFSYVEYERVRETWKYLNANAKFFSRNTAAADVYKFYEIETDKLKRELAQLPGRISLTTDLWSALTHEGYMCLTAHYIDRNWKLNNKILVFCAFPPPHTGMNLAMEILGKLKDWGIEKKSLMPKNYKFHPTDAEWHRLQQMSDFLEPFDQITNLISVNESSQDEVIRNMIVLMKERFDKYWAEVSDIFAIATVFDPRLKLTLADYCFAKLDISTREKRMKHLRAQLRKLFEVYENKSSAVSPTTESREDVTHDDETAKGNFSNYDSTLDMYLDEPAMNVKGFKSLDILNYWKDNGPRFGKLASMACDILSIPITTVASESSFSIRTRVLSKYRSRLLPRNVQALICSRNWLKGFESYENEEYEKFDAEDETLPSFQSLVDDADEFLTFVLVWFCFYDPFVLELSQIILLQPSRLQFFRRVTLIVVSIVMLVVTFLGLVSSICTADTCVAMSEWVERPSSNTALDEILPCTDNATAQKSLMRSREMPAGRPVYPLGFADRTWTLITLTAVLNGPTRRGPKKESPLRGGLDGRGPARLTPLVDEIKNKID</sequence>
<organism evidence="11 12">
    <name type="scientific">Arabidopsis thaliana</name>
    <name type="common">Mouse-ear cress</name>
    <dbReference type="NCBI Taxonomy" id="3702"/>
    <lineage>
        <taxon>Eukaryota</taxon>
        <taxon>Viridiplantae</taxon>
        <taxon>Streptophyta</taxon>
        <taxon>Embryophyta</taxon>
        <taxon>Tracheophyta</taxon>
        <taxon>Spermatophyta</taxon>
        <taxon>Magnoliopsida</taxon>
        <taxon>eudicotyledons</taxon>
        <taxon>Gunneridae</taxon>
        <taxon>Pentapetalae</taxon>
        <taxon>rosids</taxon>
        <taxon>malvids</taxon>
        <taxon>Brassicales</taxon>
        <taxon>Brassicaceae</taxon>
        <taxon>Camelineae</taxon>
        <taxon>Arabidopsis</taxon>
    </lineage>
</organism>
<keyword evidence="5" id="KW-0238">DNA-binding</keyword>
<evidence type="ECO:0000259" key="10">
    <source>
        <dbReference type="Pfam" id="PF14372"/>
    </source>
</evidence>
<protein>
    <submittedName>
        <fullName evidence="11">(thale cress) hypothetical protein</fullName>
    </submittedName>
</protein>
<dbReference type="PANTHER" id="PTHR46481:SF10">
    <property type="entry name" value="ZINC FINGER BED DOMAIN-CONTAINING PROTEIN 39"/>
    <property type="match status" value="1"/>
</dbReference>
<feature type="transmembrane region" description="Helical" evidence="8">
    <location>
        <begin position="631"/>
        <end position="652"/>
    </location>
</feature>
<dbReference type="InterPro" id="IPR052035">
    <property type="entry name" value="ZnF_BED_domain_contain"/>
</dbReference>
<reference evidence="11 12" key="1">
    <citation type="submission" date="2020-09" db="EMBL/GenBank/DDBJ databases">
        <authorList>
            <person name="Ashkenazy H."/>
        </authorList>
    </citation>
    <scope>NUCLEOTIDE SEQUENCE [LARGE SCALE GENOMIC DNA]</scope>
    <source>
        <strain evidence="12">cv. Cdm-0</strain>
    </source>
</reference>
<dbReference type="Proteomes" id="UP000516314">
    <property type="component" value="Chromosome 5"/>
</dbReference>
<dbReference type="GO" id="GO:0008270">
    <property type="term" value="F:zinc ion binding"/>
    <property type="evidence" value="ECO:0007669"/>
    <property type="project" value="UniProtKB-KW"/>
</dbReference>
<evidence type="ECO:0000256" key="6">
    <source>
        <dbReference type="ARBA" id="ARBA00023242"/>
    </source>
</evidence>
<evidence type="ECO:0000313" key="12">
    <source>
        <dbReference type="Proteomes" id="UP000516314"/>
    </source>
</evidence>
<evidence type="ECO:0000256" key="4">
    <source>
        <dbReference type="ARBA" id="ARBA00022833"/>
    </source>
</evidence>
<gene>
    <name evidence="11" type="ORF">AT9943_LOCUS20568</name>
</gene>
<dbReference type="GO" id="GO:0003677">
    <property type="term" value="F:DNA binding"/>
    <property type="evidence" value="ECO:0007669"/>
    <property type="project" value="UniProtKB-KW"/>
</dbReference>
<keyword evidence="6" id="KW-0539">Nucleus</keyword>
<dbReference type="GO" id="GO:0046983">
    <property type="term" value="F:protein dimerization activity"/>
    <property type="evidence" value="ECO:0007669"/>
    <property type="project" value="InterPro"/>
</dbReference>
<evidence type="ECO:0000256" key="8">
    <source>
        <dbReference type="SAM" id="Phobius"/>
    </source>
</evidence>
<dbReference type="Pfam" id="PF14372">
    <property type="entry name" value="hAT-like_RNase-H"/>
    <property type="match status" value="1"/>
</dbReference>
<feature type="region of interest" description="Disordered" evidence="7">
    <location>
        <begin position="30"/>
        <end position="142"/>
    </location>
</feature>
<dbReference type="SUPFAM" id="SSF53098">
    <property type="entry name" value="Ribonuclease H-like"/>
    <property type="match status" value="1"/>
</dbReference>
<keyword evidence="2" id="KW-0479">Metal-binding</keyword>
<dbReference type="InterPro" id="IPR025525">
    <property type="entry name" value="hAT-like_transposase_RNase-H"/>
</dbReference>
<feature type="compositionally biased region" description="Basic and acidic residues" evidence="7">
    <location>
        <begin position="62"/>
        <end position="104"/>
    </location>
</feature>
<evidence type="ECO:0000256" key="3">
    <source>
        <dbReference type="ARBA" id="ARBA00022771"/>
    </source>
</evidence>
<feature type="domain" description="hAT-like transposase RNase-H fold" evidence="10">
    <location>
        <begin position="354"/>
        <end position="444"/>
    </location>
</feature>
<feature type="domain" description="HAT C-terminal dimerisation" evidence="9">
    <location>
        <begin position="479"/>
        <end position="562"/>
    </location>
</feature>
<evidence type="ECO:0000313" key="11">
    <source>
        <dbReference type="EMBL" id="CAD5333199.1"/>
    </source>
</evidence>
<evidence type="ECO:0000256" key="5">
    <source>
        <dbReference type="ARBA" id="ARBA00023125"/>
    </source>
</evidence>
<keyword evidence="8" id="KW-1133">Transmembrane helix</keyword>
<evidence type="ECO:0000256" key="7">
    <source>
        <dbReference type="SAM" id="MobiDB-lite"/>
    </source>
</evidence>
<keyword evidence="8" id="KW-0812">Transmembrane</keyword>
<proteinExistence type="predicted"/>
<evidence type="ECO:0000256" key="1">
    <source>
        <dbReference type="ARBA" id="ARBA00004123"/>
    </source>
</evidence>
<comment type="subcellular location">
    <subcellularLocation>
        <location evidence="1">Nucleus</location>
    </subcellularLocation>
</comment>
<dbReference type="AlphaFoldDB" id="A0A7G2FDT0"/>
<feature type="compositionally biased region" description="Acidic residues" evidence="7">
    <location>
        <begin position="105"/>
        <end position="132"/>
    </location>
</feature>
<dbReference type="InterPro" id="IPR008906">
    <property type="entry name" value="HATC_C_dom"/>
</dbReference>
<dbReference type="GO" id="GO:0005634">
    <property type="term" value="C:nucleus"/>
    <property type="evidence" value="ECO:0007669"/>
    <property type="project" value="UniProtKB-SubCell"/>
</dbReference>
<keyword evidence="4" id="KW-0862">Zinc</keyword>
<dbReference type="SMART" id="SM00614">
    <property type="entry name" value="ZnF_BED"/>
    <property type="match status" value="1"/>
</dbReference>
<dbReference type="EMBL" id="LR881470">
    <property type="protein sequence ID" value="CAD5333199.1"/>
    <property type="molecule type" value="Genomic_DNA"/>
</dbReference>
<dbReference type="Pfam" id="PF05699">
    <property type="entry name" value="Dimer_Tnp_hAT"/>
    <property type="match status" value="1"/>
</dbReference>
<keyword evidence="8" id="KW-0472">Membrane</keyword>
<evidence type="ECO:0000259" key="9">
    <source>
        <dbReference type="Pfam" id="PF05699"/>
    </source>
</evidence>
<name>A0A7G2FDT0_ARATH</name>
<dbReference type="InterPro" id="IPR012337">
    <property type="entry name" value="RNaseH-like_sf"/>
</dbReference>
<feature type="region of interest" description="Disordered" evidence="7">
    <location>
        <begin position="724"/>
        <end position="746"/>
    </location>
</feature>